<dbReference type="AlphaFoldDB" id="A0A9W7CPU4"/>
<organism evidence="2 3">
    <name type="scientific">Phytophthora fragariaefolia</name>
    <dbReference type="NCBI Taxonomy" id="1490495"/>
    <lineage>
        <taxon>Eukaryota</taxon>
        <taxon>Sar</taxon>
        <taxon>Stramenopiles</taxon>
        <taxon>Oomycota</taxon>
        <taxon>Peronosporomycetes</taxon>
        <taxon>Peronosporales</taxon>
        <taxon>Peronosporaceae</taxon>
        <taxon>Phytophthora</taxon>
    </lineage>
</organism>
<evidence type="ECO:0000256" key="1">
    <source>
        <dbReference type="SAM" id="MobiDB-lite"/>
    </source>
</evidence>
<name>A0A9W7CPU4_9STRA</name>
<feature type="compositionally biased region" description="Polar residues" evidence="1">
    <location>
        <begin position="165"/>
        <end position="176"/>
    </location>
</feature>
<feature type="compositionally biased region" description="Polar residues" evidence="1">
    <location>
        <begin position="266"/>
        <end position="284"/>
    </location>
</feature>
<accession>A0A9W7CPU4</accession>
<evidence type="ECO:0000313" key="3">
    <source>
        <dbReference type="Proteomes" id="UP001165121"/>
    </source>
</evidence>
<reference evidence="2" key="1">
    <citation type="submission" date="2023-04" db="EMBL/GenBank/DDBJ databases">
        <title>Phytophthora fragariaefolia NBRC 109709.</title>
        <authorList>
            <person name="Ichikawa N."/>
            <person name="Sato H."/>
            <person name="Tonouchi N."/>
        </authorList>
    </citation>
    <scope>NUCLEOTIDE SEQUENCE</scope>
    <source>
        <strain evidence="2">NBRC 109709</strain>
    </source>
</reference>
<feature type="compositionally biased region" description="Low complexity" evidence="1">
    <location>
        <begin position="80"/>
        <end position="96"/>
    </location>
</feature>
<protein>
    <submittedName>
        <fullName evidence="2">Unnamed protein product</fullName>
    </submittedName>
</protein>
<comment type="caution">
    <text evidence="2">The sequence shown here is derived from an EMBL/GenBank/DDBJ whole genome shotgun (WGS) entry which is preliminary data.</text>
</comment>
<feature type="compositionally biased region" description="Low complexity" evidence="1">
    <location>
        <begin position="103"/>
        <end position="114"/>
    </location>
</feature>
<keyword evidence="3" id="KW-1185">Reference proteome</keyword>
<dbReference type="OrthoDB" id="127081at2759"/>
<evidence type="ECO:0000313" key="2">
    <source>
        <dbReference type="EMBL" id="GMF35661.1"/>
    </source>
</evidence>
<feature type="compositionally biased region" description="Polar residues" evidence="1">
    <location>
        <begin position="124"/>
        <end position="148"/>
    </location>
</feature>
<gene>
    <name evidence="2" type="ORF">Pfra01_000949900</name>
</gene>
<proteinExistence type="predicted"/>
<dbReference type="EMBL" id="BSXT01000881">
    <property type="protein sequence ID" value="GMF35661.1"/>
    <property type="molecule type" value="Genomic_DNA"/>
</dbReference>
<feature type="compositionally biased region" description="Polar residues" evidence="1">
    <location>
        <begin position="185"/>
        <end position="195"/>
    </location>
</feature>
<dbReference type="Proteomes" id="UP001165121">
    <property type="component" value="Unassembled WGS sequence"/>
</dbReference>
<sequence length="291" mass="28781">MHSTGSMSAIATLFEMAPSRFPFSSKLLATVALAASATAIDFGGQNDITQTAATVAPRGEMSTKVGANGFGNFDSPAQWTTSSSSSAPVTTPSVGSDGSGGWSQPTTTSFPSQSNAQAGGSGQDWGQPTPMTGGSQGWSQPTTTNTPSVWIPTSEEVSGAGDQGWPQQTPSSSESSGYADGTLGASGSSDESGVPQTGGLGLECSGSDESGIADTGGLSLECSGSDGSGIADTGGLSLECSGSDEGVHLGDGFSLECSGSDEEEQPSTPTSSAGSSNTTPTATTVHRYPVE</sequence>
<feature type="region of interest" description="Disordered" evidence="1">
    <location>
        <begin position="66"/>
        <end position="291"/>
    </location>
</feature>